<accession>A0ABT2FKT0</accession>
<organism evidence="4 5">
    <name type="scientific">Shewanella electrica</name>
    <dbReference type="NCBI Taxonomy" id="515560"/>
    <lineage>
        <taxon>Bacteria</taxon>
        <taxon>Pseudomonadati</taxon>
        <taxon>Pseudomonadota</taxon>
        <taxon>Gammaproteobacteria</taxon>
        <taxon>Alteromonadales</taxon>
        <taxon>Shewanellaceae</taxon>
        <taxon>Shewanella</taxon>
    </lineage>
</organism>
<protein>
    <recommendedName>
        <fullName evidence="6">Radical SAM protein</fullName>
    </recommendedName>
</protein>
<dbReference type="Proteomes" id="UP001201549">
    <property type="component" value="Unassembled WGS sequence"/>
</dbReference>
<evidence type="ECO:0000256" key="3">
    <source>
        <dbReference type="ARBA" id="ARBA00023014"/>
    </source>
</evidence>
<evidence type="ECO:0000256" key="2">
    <source>
        <dbReference type="ARBA" id="ARBA00023004"/>
    </source>
</evidence>
<keyword evidence="3" id="KW-0411">Iron-sulfur</keyword>
<dbReference type="InterPro" id="IPR040086">
    <property type="entry name" value="MJ0683-like"/>
</dbReference>
<dbReference type="SFLD" id="SFLDS00029">
    <property type="entry name" value="Radical_SAM"/>
    <property type="match status" value="1"/>
</dbReference>
<name>A0ABT2FKT0_9GAMM</name>
<proteinExistence type="predicted"/>
<dbReference type="RefSeq" id="WP_238896352.1">
    <property type="nucleotide sequence ID" value="NZ_JAKOGG010000006.1"/>
</dbReference>
<keyword evidence="2" id="KW-0408">Iron</keyword>
<dbReference type="InterPro" id="IPR007197">
    <property type="entry name" value="rSAM"/>
</dbReference>
<evidence type="ECO:0000256" key="1">
    <source>
        <dbReference type="ARBA" id="ARBA00022723"/>
    </source>
</evidence>
<reference evidence="5" key="2">
    <citation type="submission" date="2023-07" db="EMBL/GenBank/DDBJ databases">
        <title>Shewanella mangrovi sp. nov., an acetaldehyde- degrading bacterium isolated from mangrove sediment.</title>
        <authorList>
            <person name="Liu Y."/>
        </authorList>
    </citation>
    <scope>NUCLEOTIDE SEQUENCE [LARGE SCALE GENOMIC DNA]</scope>
    <source>
        <strain evidence="5">C32</strain>
    </source>
</reference>
<dbReference type="Gene3D" id="3.80.30.30">
    <property type="match status" value="1"/>
</dbReference>
<evidence type="ECO:0008006" key="6">
    <source>
        <dbReference type="Google" id="ProtNLM"/>
    </source>
</evidence>
<keyword evidence="1" id="KW-0479">Metal-binding</keyword>
<evidence type="ECO:0000313" key="4">
    <source>
        <dbReference type="EMBL" id="MCS4556947.1"/>
    </source>
</evidence>
<gene>
    <name evidence="4" type="ORF">L9G74_10880</name>
</gene>
<sequence length="297" mass="33432">MIRKPDYERGRVFISPILGCNAQCHFCYIYDKGYTTKAVKNGFDIDQVLLYLDSHAAFQHGKDGSIISIGAWGDPFPRYSKNLCYHSMNWLKKLAELRNPIQIMSRYELHQDILEEIVNVNRYHGHLMYSTSISSIENFRLIEPYSDMPVKRLNSVRLLNDAGIATNVMVKPFIQGITDLEVNQIALALLDSGIRHCVVGDLLLDSTIKNKLSINNIITASGSDNLCKQVLDCTSGETYELNTSIEMNDFCDALSYRGLNVFKKSSCVNSFILGKPNPANYKDSDPNGYCIKCGVCE</sequence>
<keyword evidence="5" id="KW-1185">Reference proteome</keyword>
<evidence type="ECO:0000313" key="5">
    <source>
        <dbReference type="Proteomes" id="UP001201549"/>
    </source>
</evidence>
<dbReference type="InterPro" id="IPR058240">
    <property type="entry name" value="rSAM_sf"/>
</dbReference>
<dbReference type="PANTHER" id="PTHR43432">
    <property type="entry name" value="SLR0285 PROTEIN"/>
    <property type="match status" value="1"/>
</dbReference>
<dbReference type="PANTHER" id="PTHR43432:SF4">
    <property type="entry name" value="RADICAL SAM CORE DOMAIN-CONTAINING PROTEIN"/>
    <property type="match status" value="1"/>
</dbReference>
<comment type="caution">
    <text evidence="4">The sequence shown here is derived from an EMBL/GenBank/DDBJ whole genome shotgun (WGS) entry which is preliminary data.</text>
</comment>
<dbReference type="SUPFAM" id="SSF102114">
    <property type="entry name" value="Radical SAM enzymes"/>
    <property type="match status" value="1"/>
</dbReference>
<reference evidence="4 5" key="1">
    <citation type="submission" date="2022-02" db="EMBL/GenBank/DDBJ databases">
        <authorList>
            <person name="Zhuang L."/>
        </authorList>
    </citation>
    <scope>NUCLEOTIDE SEQUENCE [LARGE SCALE GENOMIC DNA]</scope>
    <source>
        <strain evidence="4 5">C32</strain>
    </source>
</reference>
<dbReference type="EMBL" id="JAKOGG010000006">
    <property type="protein sequence ID" value="MCS4556947.1"/>
    <property type="molecule type" value="Genomic_DNA"/>
</dbReference>